<keyword evidence="2 4" id="KW-0238">DNA-binding</keyword>
<dbReference type="EMBL" id="BLKV01000002">
    <property type="protein sequence ID" value="GFG71479.1"/>
    <property type="molecule type" value="Genomic_DNA"/>
</dbReference>
<dbReference type="InterPro" id="IPR050090">
    <property type="entry name" value="Tyrosine_recombinase_XerCD"/>
</dbReference>
<evidence type="ECO:0000256" key="2">
    <source>
        <dbReference type="ARBA" id="ARBA00023125"/>
    </source>
</evidence>
<evidence type="ECO:0000313" key="6">
    <source>
        <dbReference type="EMBL" id="GFG71479.1"/>
    </source>
</evidence>
<dbReference type="SUPFAM" id="SSF56349">
    <property type="entry name" value="DNA breaking-rejoining enzymes"/>
    <property type="match status" value="1"/>
</dbReference>
<evidence type="ECO:0000259" key="5">
    <source>
        <dbReference type="PROSITE" id="PS51900"/>
    </source>
</evidence>
<dbReference type="Gene3D" id="1.10.443.10">
    <property type="entry name" value="Intergrase catalytic core"/>
    <property type="match status" value="1"/>
</dbReference>
<organism evidence="6 7">
    <name type="scientific">Mycolicibacter senuensis</name>
    <dbReference type="NCBI Taxonomy" id="386913"/>
    <lineage>
        <taxon>Bacteria</taxon>
        <taxon>Bacillati</taxon>
        <taxon>Actinomycetota</taxon>
        <taxon>Actinomycetes</taxon>
        <taxon>Mycobacteriales</taxon>
        <taxon>Mycobacteriaceae</taxon>
        <taxon>Mycolicibacter</taxon>
    </lineage>
</organism>
<dbReference type="PANTHER" id="PTHR30349:SF41">
    <property type="entry name" value="INTEGRASE_RECOMBINASE PROTEIN MJ0367-RELATED"/>
    <property type="match status" value="1"/>
</dbReference>
<dbReference type="PANTHER" id="PTHR30349">
    <property type="entry name" value="PHAGE INTEGRASE-RELATED"/>
    <property type="match status" value="1"/>
</dbReference>
<dbReference type="GO" id="GO:0003677">
    <property type="term" value="F:DNA binding"/>
    <property type="evidence" value="ECO:0007669"/>
    <property type="project" value="UniProtKB-UniRule"/>
</dbReference>
<dbReference type="InterPro" id="IPR013762">
    <property type="entry name" value="Integrase-like_cat_sf"/>
</dbReference>
<comment type="similarity">
    <text evidence="1">Belongs to the 'phage' integrase family.</text>
</comment>
<comment type="caution">
    <text evidence="6">The sequence shown here is derived from an EMBL/GenBank/DDBJ whole genome shotgun (WGS) entry which is preliminary data.</text>
</comment>
<keyword evidence="7" id="KW-1185">Reference proteome</keyword>
<gene>
    <name evidence="6" type="ORF">MSEN_31990</name>
</gene>
<dbReference type="InterPro" id="IPR044068">
    <property type="entry name" value="CB"/>
</dbReference>
<protein>
    <submittedName>
        <fullName evidence="6">Integrase</fullName>
    </submittedName>
</protein>
<dbReference type="InterPro" id="IPR010998">
    <property type="entry name" value="Integrase_recombinase_N"/>
</dbReference>
<dbReference type="CDD" id="cd00397">
    <property type="entry name" value="DNA_BRE_C"/>
    <property type="match status" value="1"/>
</dbReference>
<dbReference type="PROSITE" id="PS51900">
    <property type="entry name" value="CB"/>
    <property type="match status" value="1"/>
</dbReference>
<sequence length="501" mass="56897">MAGSVAVEQHDDDFRWRLCWARRPNRPYTARSDILADFPDLAEREAALGIRPGQPFVLMPDGRPDVEVLEFFRSAAFQSLAAGSQESYAPDIQLFLSFLSVQGVDWRTATFEHLADYEFWRRRDQQNPDRVGAATFSRDLAAIKKFYGWQQWRGNVAVSPVVRHKAGSNGDSDSTRLQPGAVRSVQLKWLTPRAYRRWRDVGLGGYRLDGRRDTNWRGRNDGRNLAFAEALWSSGLRLREAGTLVLGEIPSVDSQVRYAKARVGQAVAKGRGRDFWISAAALKHIDNYVISTRAAAVRRARSEGRYDALADIKLVDTVDHHRRVHFTKRDGRKGAVPLDSLDSKDRLDFYVTTERGLEPWMVWLSEAGLPLPYRTWEAIFSTTNDRCRTLGVDIHCHPHMLRHSFALRMLVTLIYAHERKMGITPAERREYRHIFGDPWVLVQTLLGHVNVETTRDCYLEPVSGLQVDLFLNDDAAEDASIADFITHIAAAAPGIIDTEEQ</sequence>
<dbReference type="InterPro" id="IPR004107">
    <property type="entry name" value="Integrase_SAM-like_N"/>
</dbReference>
<evidence type="ECO:0000313" key="7">
    <source>
        <dbReference type="Proteomes" id="UP000465263"/>
    </source>
</evidence>
<reference evidence="6 7" key="1">
    <citation type="journal article" date="2019" name="Emerg. Microbes Infect.">
        <title>Comprehensive subspecies identification of 175 nontuberculous mycobacteria species based on 7547 genomic profiles.</title>
        <authorList>
            <person name="Matsumoto Y."/>
            <person name="Kinjo T."/>
            <person name="Motooka D."/>
            <person name="Nabeya D."/>
            <person name="Jung N."/>
            <person name="Uechi K."/>
            <person name="Horii T."/>
            <person name="Iida T."/>
            <person name="Fujita J."/>
            <person name="Nakamura S."/>
        </authorList>
    </citation>
    <scope>NUCLEOTIDE SEQUENCE [LARGE SCALE GENOMIC DNA]</scope>
    <source>
        <strain evidence="6 7">JCM 16017</strain>
    </source>
</reference>
<dbReference type="AlphaFoldDB" id="A0A7I9XNH1"/>
<evidence type="ECO:0000256" key="4">
    <source>
        <dbReference type="PROSITE-ProRule" id="PRU01248"/>
    </source>
</evidence>
<dbReference type="Gene3D" id="1.10.150.130">
    <property type="match status" value="1"/>
</dbReference>
<evidence type="ECO:0000256" key="3">
    <source>
        <dbReference type="ARBA" id="ARBA00023172"/>
    </source>
</evidence>
<accession>A0A7I9XNH1</accession>
<dbReference type="InterPro" id="IPR011010">
    <property type="entry name" value="DNA_brk_join_enz"/>
</dbReference>
<feature type="domain" description="Core-binding (CB)" evidence="5">
    <location>
        <begin position="59"/>
        <end position="151"/>
    </location>
</feature>
<dbReference type="Proteomes" id="UP000465263">
    <property type="component" value="Unassembled WGS sequence"/>
</dbReference>
<evidence type="ECO:0000256" key="1">
    <source>
        <dbReference type="ARBA" id="ARBA00008857"/>
    </source>
</evidence>
<dbReference type="Pfam" id="PF02899">
    <property type="entry name" value="Phage_int_SAM_1"/>
    <property type="match status" value="1"/>
</dbReference>
<keyword evidence="3" id="KW-0233">DNA recombination</keyword>
<name>A0A7I9XNH1_9MYCO</name>
<proteinExistence type="inferred from homology"/>
<dbReference type="SUPFAM" id="SSF47823">
    <property type="entry name" value="lambda integrase-like, N-terminal domain"/>
    <property type="match status" value="1"/>
</dbReference>
<dbReference type="GO" id="GO:0015074">
    <property type="term" value="P:DNA integration"/>
    <property type="evidence" value="ECO:0007669"/>
    <property type="project" value="InterPro"/>
</dbReference>
<dbReference type="GO" id="GO:0006310">
    <property type="term" value="P:DNA recombination"/>
    <property type="evidence" value="ECO:0007669"/>
    <property type="project" value="UniProtKB-KW"/>
</dbReference>